<dbReference type="EMBL" id="PXOH01000021">
    <property type="protein sequence ID" value="PSF35254.1"/>
    <property type="molecule type" value="Genomic_DNA"/>
</dbReference>
<comment type="caution">
    <text evidence="1">The sequence shown here is derived from an EMBL/GenBank/DDBJ whole genome shotgun (WGS) entry which is preliminary data.</text>
</comment>
<evidence type="ECO:0000313" key="2">
    <source>
        <dbReference type="Proteomes" id="UP000239001"/>
    </source>
</evidence>
<dbReference type="RefSeq" id="WP_106458114.1">
    <property type="nucleotide sequence ID" value="NZ_PXOH01000021.1"/>
</dbReference>
<dbReference type="AlphaFoldDB" id="A0A2T1LUM1"/>
<reference evidence="1 2" key="1">
    <citation type="submission" date="2018-03" db="EMBL/GenBank/DDBJ databases">
        <title>The ancient ancestry and fast evolution of plastids.</title>
        <authorList>
            <person name="Moore K.R."/>
            <person name="Magnabosco C."/>
            <person name="Momper L."/>
            <person name="Gold D.A."/>
            <person name="Bosak T."/>
            <person name="Fournier G.P."/>
        </authorList>
    </citation>
    <scope>NUCLEOTIDE SEQUENCE [LARGE SCALE GENOMIC DNA]</scope>
    <source>
        <strain evidence="1 2">CCALA 016</strain>
    </source>
</reference>
<proteinExistence type="predicted"/>
<name>A0A2T1LUM1_9CHRO</name>
<organism evidence="1 2">
    <name type="scientific">Aphanothece hegewaldii CCALA 016</name>
    <dbReference type="NCBI Taxonomy" id="2107694"/>
    <lineage>
        <taxon>Bacteria</taxon>
        <taxon>Bacillati</taxon>
        <taxon>Cyanobacteriota</taxon>
        <taxon>Cyanophyceae</taxon>
        <taxon>Oscillatoriophycideae</taxon>
        <taxon>Chroococcales</taxon>
        <taxon>Aphanothecaceae</taxon>
        <taxon>Aphanothece</taxon>
    </lineage>
</organism>
<reference evidence="1 2" key="2">
    <citation type="submission" date="2018-03" db="EMBL/GenBank/DDBJ databases">
        <authorList>
            <person name="Keele B.F."/>
        </authorList>
    </citation>
    <scope>NUCLEOTIDE SEQUENCE [LARGE SCALE GENOMIC DNA]</scope>
    <source>
        <strain evidence="1 2">CCALA 016</strain>
    </source>
</reference>
<gene>
    <name evidence="1" type="ORF">C7H19_16985</name>
</gene>
<protein>
    <submittedName>
        <fullName evidence="1">Uncharacterized protein</fullName>
    </submittedName>
</protein>
<evidence type="ECO:0000313" key="1">
    <source>
        <dbReference type="EMBL" id="PSF35254.1"/>
    </source>
</evidence>
<accession>A0A2T1LUM1</accession>
<dbReference type="Proteomes" id="UP000239001">
    <property type="component" value="Unassembled WGS sequence"/>
</dbReference>
<keyword evidence="2" id="KW-1185">Reference proteome</keyword>
<sequence>MNTIQAIYTRLRKATLEHLEMWLGFTVSGEWLGVFKLGVFNFRLINLEGEGCEDDFKGEININQDNRPNPISARSHTVQLFLAKRLLAKNISGRYRNRLTVPI</sequence>